<dbReference type="InterPro" id="IPR046335">
    <property type="entry name" value="LacI/GalR-like_sensor"/>
</dbReference>
<feature type="region of interest" description="Disordered" evidence="4">
    <location>
        <begin position="18"/>
        <end position="43"/>
    </location>
</feature>
<dbReference type="Pfam" id="PF13377">
    <property type="entry name" value="Peripla_BP_3"/>
    <property type="match status" value="1"/>
</dbReference>
<organism evidence="6 7">
    <name type="scientific">Lysobacter soli</name>
    <dbReference type="NCBI Taxonomy" id="453783"/>
    <lineage>
        <taxon>Bacteria</taxon>
        <taxon>Pseudomonadati</taxon>
        <taxon>Pseudomonadota</taxon>
        <taxon>Gammaproteobacteria</taxon>
        <taxon>Lysobacterales</taxon>
        <taxon>Lysobacteraceae</taxon>
        <taxon>Lysobacter</taxon>
    </lineage>
</organism>
<evidence type="ECO:0000313" key="7">
    <source>
        <dbReference type="Proteomes" id="UP000256829"/>
    </source>
</evidence>
<dbReference type="InterPro" id="IPR028082">
    <property type="entry name" value="Peripla_BP_I"/>
</dbReference>
<evidence type="ECO:0000256" key="1">
    <source>
        <dbReference type="ARBA" id="ARBA00023015"/>
    </source>
</evidence>
<dbReference type="PANTHER" id="PTHR30146:SF153">
    <property type="entry name" value="LACTOSE OPERON REPRESSOR"/>
    <property type="match status" value="1"/>
</dbReference>
<evidence type="ECO:0000259" key="5">
    <source>
        <dbReference type="PROSITE" id="PS50932"/>
    </source>
</evidence>
<dbReference type="Gene3D" id="1.10.260.40">
    <property type="entry name" value="lambda repressor-like DNA-binding domains"/>
    <property type="match status" value="1"/>
</dbReference>
<dbReference type="GO" id="GO:0003700">
    <property type="term" value="F:DNA-binding transcription factor activity"/>
    <property type="evidence" value="ECO:0007669"/>
    <property type="project" value="TreeGrafter"/>
</dbReference>
<dbReference type="InterPro" id="IPR010982">
    <property type="entry name" value="Lambda_DNA-bd_dom_sf"/>
</dbReference>
<reference evidence="6 7" key="1">
    <citation type="submission" date="2018-08" db="EMBL/GenBank/DDBJ databases">
        <title>Lysobacter soli KCTC 22011, whole genome shotgun sequence.</title>
        <authorList>
            <person name="Zhang X."/>
            <person name="Feng G."/>
            <person name="Zhu H."/>
        </authorList>
    </citation>
    <scope>NUCLEOTIDE SEQUENCE [LARGE SCALE GENOMIC DNA]</scope>
    <source>
        <strain evidence="6 7">KCTC 22011</strain>
    </source>
</reference>
<evidence type="ECO:0000313" key="6">
    <source>
        <dbReference type="EMBL" id="RDY68702.1"/>
    </source>
</evidence>
<dbReference type="GO" id="GO:0000976">
    <property type="term" value="F:transcription cis-regulatory region binding"/>
    <property type="evidence" value="ECO:0007669"/>
    <property type="project" value="TreeGrafter"/>
</dbReference>
<evidence type="ECO:0000256" key="2">
    <source>
        <dbReference type="ARBA" id="ARBA00023125"/>
    </source>
</evidence>
<feature type="domain" description="HTH lacI-type" evidence="5">
    <location>
        <begin position="49"/>
        <end position="103"/>
    </location>
</feature>
<keyword evidence="3" id="KW-0804">Transcription</keyword>
<keyword evidence="7" id="KW-1185">Reference proteome</keyword>
<evidence type="ECO:0000256" key="4">
    <source>
        <dbReference type="SAM" id="MobiDB-lite"/>
    </source>
</evidence>
<accession>A0A3D8VH12</accession>
<dbReference type="SMART" id="SM00354">
    <property type="entry name" value="HTH_LACI"/>
    <property type="match status" value="1"/>
</dbReference>
<gene>
    <name evidence="6" type="ORF">DX912_04155</name>
</gene>
<dbReference type="Proteomes" id="UP000256829">
    <property type="component" value="Unassembled WGS sequence"/>
</dbReference>
<dbReference type="CDD" id="cd01545">
    <property type="entry name" value="PBP1_SalR"/>
    <property type="match status" value="1"/>
</dbReference>
<dbReference type="InterPro" id="IPR000843">
    <property type="entry name" value="HTH_LacI"/>
</dbReference>
<dbReference type="PROSITE" id="PS50932">
    <property type="entry name" value="HTH_LACI_2"/>
    <property type="match status" value="1"/>
</dbReference>
<evidence type="ECO:0000256" key="3">
    <source>
        <dbReference type="ARBA" id="ARBA00023163"/>
    </source>
</evidence>
<dbReference type="Pfam" id="PF00356">
    <property type="entry name" value="LacI"/>
    <property type="match status" value="1"/>
</dbReference>
<dbReference type="SUPFAM" id="SSF53822">
    <property type="entry name" value="Periplasmic binding protein-like I"/>
    <property type="match status" value="1"/>
</dbReference>
<proteinExistence type="predicted"/>
<dbReference type="PANTHER" id="PTHR30146">
    <property type="entry name" value="LACI-RELATED TRANSCRIPTIONAL REPRESSOR"/>
    <property type="match status" value="1"/>
</dbReference>
<dbReference type="EMBL" id="QTJR01000002">
    <property type="protein sequence ID" value="RDY68702.1"/>
    <property type="molecule type" value="Genomic_DNA"/>
</dbReference>
<dbReference type="Gene3D" id="3.40.50.2300">
    <property type="match status" value="2"/>
</dbReference>
<keyword evidence="1" id="KW-0805">Transcription regulation</keyword>
<keyword evidence="2 6" id="KW-0238">DNA-binding</keyword>
<sequence length="392" mass="42097">MPVPCAKLSCAILVERKTRRSPHGATAGRQKERTLEKPKKSLRRKGAAVTIDEVAVLASVSPMTVSRVVNGQGKVRDSTRERVMRAVKELGYTPNLAASSLAAAQHTRVAMIYTNPSSAYLRELLVGALRGAARTAAQLMIESWDTYNADAQRAAAREMSKSVAGVILPPPLCESKAVVSEFLSAGVPVVAIASGRFSQEISCVRIDDFRASEEITAHLISLGHTRIGYIKGHPNQTASARRYEGFQAAFAQAGLEIDSALVQQGYFTYRSGLEAAEKLLAHKKPPTAIFASNDDMAAAVVSVAHRRGLDVPRDLSVVGFDDTSAATTVWPELTTIHQPIASMADSAIDILLRGIRRKDKSTRVVVDHVVAHQLCRRDSVAPPSPASATTNA</sequence>
<dbReference type="AlphaFoldDB" id="A0A3D8VH12"/>
<protein>
    <submittedName>
        <fullName evidence="6">LacI family DNA-binding transcriptional regulator</fullName>
    </submittedName>
</protein>
<dbReference type="SUPFAM" id="SSF47413">
    <property type="entry name" value="lambda repressor-like DNA-binding domains"/>
    <property type="match status" value="1"/>
</dbReference>
<dbReference type="CDD" id="cd01392">
    <property type="entry name" value="HTH_LacI"/>
    <property type="match status" value="1"/>
</dbReference>
<comment type="caution">
    <text evidence="6">The sequence shown here is derived from an EMBL/GenBank/DDBJ whole genome shotgun (WGS) entry which is preliminary data.</text>
</comment>
<feature type="compositionally biased region" description="Basic and acidic residues" evidence="4">
    <location>
        <begin position="29"/>
        <end position="39"/>
    </location>
</feature>
<name>A0A3D8VH12_9GAMM</name>
<dbReference type="PROSITE" id="PS00356">
    <property type="entry name" value="HTH_LACI_1"/>
    <property type="match status" value="1"/>
</dbReference>